<gene>
    <name evidence="2" type="ORF">Sradi_0482800</name>
</gene>
<proteinExistence type="predicted"/>
<sequence length="85" mass="9531">MDKAVSSQVVSSPGRELASSLTDSSQVVSSRGHWEQAREAWLTCDLCELEAADHCFGRKSLTSKDHFWKGSYQSLVVWKEEIITL</sequence>
<protein>
    <submittedName>
        <fullName evidence="2">Uncharacterized protein</fullName>
    </submittedName>
</protein>
<feature type="compositionally biased region" description="Polar residues" evidence="1">
    <location>
        <begin position="1"/>
        <end position="11"/>
    </location>
</feature>
<name>A0AAW2W7M9_SESRA</name>
<dbReference type="AlphaFoldDB" id="A0AAW2W7M9"/>
<organism evidence="2">
    <name type="scientific">Sesamum radiatum</name>
    <name type="common">Black benniseed</name>
    <dbReference type="NCBI Taxonomy" id="300843"/>
    <lineage>
        <taxon>Eukaryota</taxon>
        <taxon>Viridiplantae</taxon>
        <taxon>Streptophyta</taxon>
        <taxon>Embryophyta</taxon>
        <taxon>Tracheophyta</taxon>
        <taxon>Spermatophyta</taxon>
        <taxon>Magnoliopsida</taxon>
        <taxon>eudicotyledons</taxon>
        <taxon>Gunneridae</taxon>
        <taxon>Pentapetalae</taxon>
        <taxon>asterids</taxon>
        <taxon>lamiids</taxon>
        <taxon>Lamiales</taxon>
        <taxon>Pedaliaceae</taxon>
        <taxon>Sesamum</taxon>
    </lineage>
</organism>
<accession>A0AAW2W7M9</accession>
<reference evidence="2" key="1">
    <citation type="submission" date="2020-06" db="EMBL/GenBank/DDBJ databases">
        <authorList>
            <person name="Li T."/>
            <person name="Hu X."/>
            <person name="Zhang T."/>
            <person name="Song X."/>
            <person name="Zhang H."/>
            <person name="Dai N."/>
            <person name="Sheng W."/>
            <person name="Hou X."/>
            <person name="Wei L."/>
        </authorList>
    </citation>
    <scope>NUCLEOTIDE SEQUENCE</scope>
    <source>
        <strain evidence="2">G02</strain>
        <tissue evidence="2">Leaf</tissue>
    </source>
</reference>
<evidence type="ECO:0000256" key="1">
    <source>
        <dbReference type="SAM" id="MobiDB-lite"/>
    </source>
</evidence>
<dbReference type="EMBL" id="JACGWJ010000002">
    <property type="protein sequence ID" value="KAL0437749.1"/>
    <property type="molecule type" value="Genomic_DNA"/>
</dbReference>
<comment type="caution">
    <text evidence="2">The sequence shown here is derived from an EMBL/GenBank/DDBJ whole genome shotgun (WGS) entry which is preliminary data.</text>
</comment>
<reference evidence="2" key="2">
    <citation type="journal article" date="2024" name="Plant">
        <title>Genomic evolution and insights into agronomic trait innovations of Sesamum species.</title>
        <authorList>
            <person name="Miao H."/>
            <person name="Wang L."/>
            <person name="Qu L."/>
            <person name="Liu H."/>
            <person name="Sun Y."/>
            <person name="Le M."/>
            <person name="Wang Q."/>
            <person name="Wei S."/>
            <person name="Zheng Y."/>
            <person name="Lin W."/>
            <person name="Duan Y."/>
            <person name="Cao H."/>
            <person name="Xiong S."/>
            <person name="Wang X."/>
            <person name="Wei L."/>
            <person name="Li C."/>
            <person name="Ma Q."/>
            <person name="Ju M."/>
            <person name="Zhao R."/>
            <person name="Li G."/>
            <person name="Mu C."/>
            <person name="Tian Q."/>
            <person name="Mei H."/>
            <person name="Zhang T."/>
            <person name="Gao T."/>
            <person name="Zhang H."/>
        </authorList>
    </citation>
    <scope>NUCLEOTIDE SEQUENCE</scope>
    <source>
        <strain evidence="2">G02</strain>
    </source>
</reference>
<evidence type="ECO:0000313" key="2">
    <source>
        <dbReference type="EMBL" id="KAL0437749.1"/>
    </source>
</evidence>
<feature type="region of interest" description="Disordered" evidence="1">
    <location>
        <begin position="1"/>
        <end position="29"/>
    </location>
</feature>
<feature type="compositionally biased region" description="Low complexity" evidence="1">
    <location>
        <begin position="19"/>
        <end position="29"/>
    </location>
</feature>